<evidence type="ECO:0000313" key="2">
    <source>
        <dbReference type="Proteomes" id="UP000821845"/>
    </source>
</evidence>
<dbReference type="EMBL" id="CM023490">
    <property type="protein sequence ID" value="KAH6943152.1"/>
    <property type="molecule type" value="Genomic_DNA"/>
</dbReference>
<comment type="caution">
    <text evidence="1">The sequence shown here is derived from an EMBL/GenBank/DDBJ whole genome shotgun (WGS) entry which is preliminary data.</text>
</comment>
<protein>
    <submittedName>
        <fullName evidence="1">Uncharacterized protein</fullName>
    </submittedName>
</protein>
<evidence type="ECO:0000313" key="1">
    <source>
        <dbReference type="EMBL" id="KAH6943152.1"/>
    </source>
</evidence>
<dbReference type="Proteomes" id="UP000821845">
    <property type="component" value="Chromosome 10"/>
</dbReference>
<gene>
    <name evidence="1" type="ORF">HPB50_016270</name>
</gene>
<proteinExistence type="predicted"/>
<keyword evidence="2" id="KW-1185">Reference proteome</keyword>
<organism evidence="1 2">
    <name type="scientific">Hyalomma asiaticum</name>
    <name type="common">Tick</name>
    <dbReference type="NCBI Taxonomy" id="266040"/>
    <lineage>
        <taxon>Eukaryota</taxon>
        <taxon>Metazoa</taxon>
        <taxon>Ecdysozoa</taxon>
        <taxon>Arthropoda</taxon>
        <taxon>Chelicerata</taxon>
        <taxon>Arachnida</taxon>
        <taxon>Acari</taxon>
        <taxon>Parasitiformes</taxon>
        <taxon>Ixodida</taxon>
        <taxon>Ixodoidea</taxon>
        <taxon>Ixodidae</taxon>
        <taxon>Hyalomminae</taxon>
        <taxon>Hyalomma</taxon>
    </lineage>
</organism>
<reference evidence="1" key="1">
    <citation type="submission" date="2020-05" db="EMBL/GenBank/DDBJ databases">
        <title>Large-scale comparative analyses of tick genomes elucidate their genetic diversity and vector capacities.</title>
        <authorList>
            <person name="Jia N."/>
            <person name="Wang J."/>
            <person name="Shi W."/>
            <person name="Du L."/>
            <person name="Sun Y."/>
            <person name="Zhan W."/>
            <person name="Jiang J."/>
            <person name="Wang Q."/>
            <person name="Zhang B."/>
            <person name="Ji P."/>
            <person name="Sakyi L.B."/>
            <person name="Cui X."/>
            <person name="Yuan T."/>
            <person name="Jiang B."/>
            <person name="Yang W."/>
            <person name="Lam T.T.-Y."/>
            <person name="Chang Q."/>
            <person name="Ding S."/>
            <person name="Wang X."/>
            <person name="Zhu J."/>
            <person name="Ruan X."/>
            <person name="Zhao L."/>
            <person name="Wei J."/>
            <person name="Que T."/>
            <person name="Du C."/>
            <person name="Cheng J."/>
            <person name="Dai P."/>
            <person name="Han X."/>
            <person name="Huang E."/>
            <person name="Gao Y."/>
            <person name="Liu J."/>
            <person name="Shao H."/>
            <person name="Ye R."/>
            <person name="Li L."/>
            <person name="Wei W."/>
            <person name="Wang X."/>
            <person name="Wang C."/>
            <person name="Yang T."/>
            <person name="Huo Q."/>
            <person name="Li W."/>
            <person name="Guo W."/>
            <person name="Chen H."/>
            <person name="Zhou L."/>
            <person name="Ni X."/>
            <person name="Tian J."/>
            <person name="Zhou Y."/>
            <person name="Sheng Y."/>
            <person name="Liu T."/>
            <person name="Pan Y."/>
            <person name="Xia L."/>
            <person name="Li J."/>
            <person name="Zhao F."/>
            <person name="Cao W."/>
        </authorList>
    </citation>
    <scope>NUCLEOTIDE SEQUENCE</scope>
    <source>
        <strain evidence="1">Hyas-2018</strain>
    </source>
</reference>
<name>A0ACB7TA30_HYAAI</name>
<sequence length="274" mass="30733">MECTGLLNTVHGGWRQKRKNWSSAISQSFLNGKKGRPPNLGKQADRDRVPDNQVVRGQGQDPGLVIPSLFCPNRRGLHRLNVSQQPQPHNRPHVSAQNAFLMLRDEVLDPPRNKEARIVTALDVKKAFDTISHNTILEGLEDIGCGRQVFRYVLSFLRDRKVTIGLGSTRSDIFAMPNRGTPQVSILSPLLFNVGVRRLALELEQVRDLGCTIYADDITLWAHRGSYGEKQDLLQEAINKVANFTKNAGMTCAPEKSEFITVRSKRCKKPVSKE</sequence>
<accession>A0ACB7TA30</accession>